<evidence type="ECO:0000256" key="1">
    <source>
        <dbReference type="ARBA" id="ARBA00023015"/>
    </source>
</evidence>
<dbReference type="Pfam" id="PF12833">
    <property type="entry name" value="HTH_18"/>
    <property type="match status" value="1"/>
</dbReference>
<accession>A0P4C6</accession>
<comment type="caution">
    <text evidence="5">The sequence shown here is derived from an EMBL/GenBank/DDBJ whole genome shotgun (WGS) entry which is preliminary data.</text>
</comment>
<dbReference type="OrthoDB" id="9805730at2"/>
<reference evidence="5 6" key="1">
    <citation type="submission" date="2006-05" db="EMBL/GenBank/DDBJ databases">
        <authorList>
            <person name="King G."/>
            <person name="Ferriera S."/>
            <person name="Johnson J."/>
            <person name="Kravitz S."/>
            <person name="Beeson K."/>
            <person name="Sutton G."/>
            <person name="Rogers Y.-H."/>
            <person name="Friedman R."/>
            <person name="Frazier M."/>
            <person name="Venter J.C."/>
        </authorList>
    </citation>
    <scope>NUCLEOTIDE SEQUENCE [LARGE SCALE GENOMIC DNA]</scope>
    <source>
        <strain evidence="6">ATCC 25650 / DSM 13394 / JCM 20685 / NBRC 16684 / NCIMB 2208 / IAM 12614 / B1</strain>
    </source>
</reference>
<dbReference type="EMBL" id="AAUW01000044">
    <property type="protein sequence ID" value="EAV40115.1"/>
    <property type="molecule type" value="Genomic_DNA"/>
</dbReference>
<keyword evidence="3" id="KW-0804">Transcription</keyword>
<gene>
    <name evidence="5" type="ORF">SIAM614_28821</name>
</gene>
<dbReference type="GO" id="GO:0005829">
    <property type="term" value="C:cytosol"/>
    <property type="evidence" value="ECO:0007669"/>
    <property type="project" value="TreeGrafter"/>
</dbReference>
<keyword evidence="2" id="KW-0238">DNA-binding</keyword>
<evidence type="ECO:0000256" key="3">
    <source>
        <dbReference type="ARBA" id="ARBA00023163"/>
    </source>
</evidence>
<dbReference type="PRINTS" id="PR00032">
    <property type="entry name" value="HTHARAC"/>
</dbReference>
<keyword evidence="1" id="KW-0805">Transcription regulation</keyword>
<dbReference type="PANTHER" id="PTHR47894:SF1">
    <property type="entry name" value="HTH-TYPE TRANSCRIPTIONAL REGULATOR VQSM"/>
    <property type="match status" value="1"/>
</dbReference>
<evidence type="ECO:0000259" key="4">
    <source>
        <dbReference type="PROSITE" id="PS01124"/>
    </source>
</evidence>
<name>A0P4C6_ROSAI</name>
<dbReference type="eggNOG" id="COG2207">
    <property type="taxonomic scope" value="Bacteria"/>
</dbReference>
<dbReference type="InterPro" id="IPR018060">
    <property type="entry name" value="HTH_AraC"/>
</dbReference>
<dbReference type="SUPFAM" id="SSF46689">
    <property type="entry name" value="Homeodomain-like"/>
    <property type="match status" value="1"/>
</dbReference>
<dbReference type="InterPro" id="IPR020449">
    <property type="entry name" value="Tscrpt_reg_AraC-type_HTH"/>
</dbReference>
<evidence type="ECO:0000313" key="5">
    <source>
        <dbReference type="EMBL" id="EAV40115.1"/>
    </source>
</evidence>
<protein>
    <submittedName>
        <fullName evidence="5">Transcriptional regulator, AraC family protein</fullName>
    </submittedName>
</protein>
<sequence length="120" mass="13352">MPSRTKGSEQELARIRSVIAGLVLAGTISLEAAAERLATSPRTLQRRLSNHGMTFWELVEDNRFKITSALLRETDLKVQEIAARLGYCTPSAFARAFTRWAGQSPNAYRKALTDRLSDAE</sequence>
<evidence type="ECO:0000256" key="2">
    <source>
        <dbReference type="ARBA" id="ARBA00023125"/>
    </source>
</evidence>
<dbReference type="PANTHER" id="PTHR47894">
    <property type="entry name" value="HTH-TYPE TRANSCRIPTIONAL REGULATOR GADX"/>
    <property type="match status" value="1"/>
</dbReference>
<dbReference type="GeneID" id="68850155"/>
<dbReference type="SMART" id="SM00342">
    <property type="entry name" value="HTH_ARAC"/>
    <property type="match status" value="1"/>
</dbReference>
<proteinExistence type="predicted"/>
<dbReference type="AlphaFoldDB" id="A0P4C6"/>
<dbReference type="Gene3D" id="1.10.10.60">
    <property type="entry name" value="Homeodomain-like"/>
    <property type="match status" value="1"/>
</dbReference>
<dbReference type="GO" id="GO:0000976">
    <property type="term" value="F:transcription cis-regulatory region binding"/>
    <property type="evidence" value="ECO:0007669"/>
    <property type="project" value="TreeGrafter"/>
</dbReference>
<dbReference type="Proteomes" id="UP000004848">
    <property type="component" value="Unassembled WGS sequence"/>
</dbReference>
<organism evidence="5 6">
    <name type="scientific">Roseibium aggregatum (strain ATCC 25650 / DSM 13394 / JCM 20685 / NBRC 16684 / NCIMB 2208 / IAM 12614 / B1)</name>
    <name type="common">Stappia aggregata</name>
    <dbReference type="NCBI Taxonomy" id="384765"/>
    <lineage>
        <taxon>Bacteria</taxon>
        <taxon>Pseudomonadati</taxon>
        <taxon>Pseudomonadota</taxon>
        <taxon>Alphaproteobacteria</taxon>
        <taxon>Hyphomicrobiales</taxon>
        <taxon>Stappiaceae</taxon>
        <taxon>Roseibium</taxon>
    </lineage>
</organism>
<dbReference type="PROSITE" id="PS01124">
    <property type="entry name" value="HTH_ARAC_FAMILY_2"/>
    <property type="match status" value="1"/>
</dbReference>
<dbReference type="InterPro" id="IPR009057">
    <property type="entry name" value="Homeodomain-like_sf"/>
</dbReference>
<dbReference type="RefSeq" id="WP_006940604.1">
    <property type="nucleotide sequence ID" value="NZ_AAUW01000044.1"/>
</dbReference>
<feature type="domain" description="HTH araC/xylS-type" evidence="4">
    <location>
        <begin position="13"/>
        <end position="111"/>
    </location>
</feature>
<evidence type="ECO:0000313" key="6">
    <source>
        <dbReference type="Proteomes" id="UP000004848"/>
    </source>
</evidence>
<dbReference type="GO" id="GO:0003700">
    <property type="term" value="F:DNA-binding transcription factor activity"/>
    <property type="evidence" value="ECO:0007669"/>
    <property type="project" value="InterPro"/>
</dbReference>